<evidence type="ECO:0000313" key="10">
    <source>
        <dbReference type="Proteomes" id="UP000177798"/>
    </source>
</evidence>
<feature type="compositionally biased region" description="Basic and acidic residues" evidence="6">
    <location>
        <begin position="332"/>
        <end position="344"/>
    </location>
</feature>
<feature type="compositionally biased region" description="Low complexity" evidence="6">
    <location>
        <begin position="388"/>
        <end position="405"/>
    </location>
</feature>
<feature type="region of interest" description="Disordered" evidence="6">
    <location>
        <begin position="373"/>
        <end position="405"/>
    </location>
</feature>
<evidence type="ECO:0000256" key="7">
    <source>
        <dbReference type="SAM" id="Phobius"/>
    </source>
</evidence>
<name>A0A1D9QA13_SCLS1</name>
<evidence type="ECO:0000256" key="4">
    <source>
        <dbReference type="ARBA" id="ARBA00023136"/>
    </source>
</evidence>
<dbReference type="InterPro" id="IPR049326">
    <property type="entry name" value="Rhodopsin_dom_fungi"/>
</dbReference>
<feature type="region of interest" description="Disordered" evidence="6">
    <location>
        <begin position="307"/>
        <end position="344"/>
    </location>
</feature>
<accession>A0A1D9QA13</accession>
<feature type="domain" description="Rhodopsin" evidence="8">
    <location>
        <begin position="26"/>
        <end position="272"/>
    </location>
</feature>
<evidence type="ECO:0000256" key="3">
    <source>
        <dbReference type="ARBA" id="ARBA00022989"/>
    </source>
</evidence>
<protein>
    <recommendedName>
        <fullName evidence="8">Rhodopsin domain-containing protein</fullName>
    </recommendedName>
</protein>
<dbReference type="Proteomes" id="UP000177798">
    <property type="component" value="Chromosome 8"/>
</dbReference>
<dbReference type="PANTHER" id="PTHR33048">
    <property type="entry name" value="PTH11-LIKE INTEGRAL MEMBRANE PROTEIN (AFU_ORTHOLOGUE AFUA_5G11245)"/>
    <property type="match status" value="1"/>
</dbReference>
<feature type="transmembrane region" description="Helical" evidence="7">
    <location>
        <begin position="123"/>
        <end position="148"/>
    </location>
</feature>
<evidence type="ECO:0000259" key="8">
    <source>
        <dbReference type="Pfam" id="PF20684"/>
    </source>
</evidence>
<feature type="transmembrane region" description="Helical" evidence="7">
    <location>
        <begin position="239"/>
        <end position="266"/>
    </location>
</feature>
<dbReference type="Pfam" id="PF20684">
    <property type="entry name" value="Fung_rhodopsin"/>
    <property type="match status" value="1"/>
</dbReference>
<keyword evidence="2 7" id="KW-0812">Transmembrane</keyword>
<evidence type="ECO:0000256" key="6">
    <source>
        <dbReference type="SAM" id="MobiDB-lite"/>
    </source>
</evidence>
<dbReference type="OrthoDB" id="3923077at2759"/>
<reference evidence="10" key="1">
    <citation type="journal article" date="2017" name="Genome Biol. Evol.">
        <title>The complete genome sequence of the phytopathogenic fungus Sclerotinia sclerotiorum reveals insights into the genome architecture of broad host range pathogens.</title>
        <authorList>
            <person name="Derbyshire M."/>
            <person name="Denton-Giles M."/>
            <person name="Hegedus D."/>
            <person name="Seifbarghy S."/>
            <person name="Rollins J."/>
            <person name="van Kan J."/>
            <person name="Seidl M.F."/>
            <person name="Faino L."/>
            <person name="Mbengue M."/>
            <person name="Navaud O."/>
            <person name="Raffaele S."/>
            <person name="Hammond-Kosack K."/>
            <person name="Heard S."/>
            <person name="Oliver R."/>
        </authorList>
    </citation>
    <scope>NUCLEOTIDE SEQUENCE [LARGE SCALE GENOMIC DNA]</scope>
    <source>
        <strain evidence="10">ATCC 18683 / 1980 / Ss-1</strain>
    </source>
</reference>
<feature type="transmembrane region" description="Helical" evidence="7">
    <location>
        <begin position="203"/>
        <end position="227"/>
    </location>
</feature>
<dbReference type="VEuPathDB" id="FungiDB:sscle_08g062330"/>
<dbReference type="AlphaFoldDB" id="A0A1D9QA13"/>
<dbReference type="EMBL" id="CP017821">
    <property type="protein sequence ID" value="APA11463.1"/>
    <property type="molecule type" value="Genomic_DNA"/>
</dbReference>
<feature type="transmembrane region" description="Helical" evidence="7">
    <location>
        <begin position="85"/>
        <end position="111"/>
    </location>
</feature>
<evidence type="ECO:0000256" key="5">
    <source>
        <dbReference type="ARBA" id="ARBA00038359"/>
    </source>
</evidence>
<evidence type="ECO:0000256" key="2">
    <source>
        <dbReference type="ARBA" id="ARBA00022692"/>
    </source>
</evidence>
<dbReference type="PANTHER" id="PTHR33048:SF96">
    <property type="entry name" value="INTEGRAL MEMBRANE PROTEIN"/>
    <property type="match status" value="1"/>
</dbReference>
<proteinExistence type="inferred from homology"/>
<feature type="transmembrane region" description="Helical" evidence="7">
    <location>
        <begin position="168"/>
        <end position="191"/>
    </location>
</feature>
<sequence>MGESRAWQLYVAVYVCYPLAFIGVALRTYTRYFMQKIMGWDDWLMLVSLAVYTSYIGTVLTGLHYGTGRHQQDLKEVDFINGIRFWYLGELLYIVSMTAIKTSIALFYLRILISPWQRLSVKCIMWIVIIFSLTYLCCAVVQCWPVKFVWERFATKSSVETGSCLPDAVILGGTYLHCIISAGSDWALALLPIVMIWGVQIPVGLRVIVGMIVLCGTIASTSTLIRIKTVPNIIEKEDFLFNTISLAVWSTVEPGIAIFAACLATLRPILRKLFPNHIRDVAIPKPPELNIPTNLAARIETSDDLELGNNAQIQSEKRSRAWTGESSQTIDIHLDDGGDNKARRDTSMTFYEDNSGNSSRSEGLDNETAISTHTSLGPCQRLPPLVFTPRSLSPRLDSPSTLSPSHVGFCMRESQYIRNSKVIEPNSPL</sequence>
<evidence type="ECO:0000313" key="9">
    <source>
        <dbReference type="EMBL" id="APA11463.1"/>
    </source>
</evidence>
<organism evidence="9 10">
    <name type="scientific">Sclerotinia sclerotiorum (strain ATCC 18683 / 1980 / Ss-1)</name>
    <name type="common">White mold</name>
    <name type="synonym">Whetzelinia sclerotiorum</name>
    <dbReference type="NCBI Taxonomy" id="665079"/>
    <lineage>
        <taxon>Eukaryota</taxon>
        <taxon>Fungi</taxon>
        <taxon>Dikarya</taxon>
        <taxon>Ascomycota</taxon>
        <taxon>Pezizomycotina</taxon>
        <taxon>Leotiomycetes</taxon>
        <taxon>Helotiales</taxon>
        <taxon>Sclerotiniaceae</taxon>
        <taxon>Sclerotinia</taxon>
    </lineage>
</organism>
<dbReference type="InterPro" id="IPR052337">
    <property type="entry name" value="SAT4-like"/>
</dbReference>
<comment type="similarity">
    <text evidence="5">Belongs to the SAT4 family.</text>
</comment>
<feature type="transmembrane region" description="Helical" evidence="7">
    <location>
        <begin position="42"/>
        <end position="65"/>
    </location>
</feature>
<evidence type="ECO:0000256" key="1">
    <source>
        <dbReference type="ARBA" id="ARBA00004141"/>
    </source>
</evidence>
<comment type="subcellular location">
    <subcellularLocation>
        <location evidence="1">Membrane</location>
        <topology evidence="1">Multi-pass membrane protein</topology>
    </subcellularLocation>
</comment>
<dbReference type="GO" id="GO:0016020">
    <property type="term" value="C:membrane"/>
    <property type="evidence" value="ECO:0007669"/>
    <property type="project" value="UniProtKB-SubCell"/>
</dbReference>
<feature type="transmembrane region" description="Helical" evidence="7">
    <location>
        <begin position="6"/>
        <end position="30"/>
    </location>
</feature>
<keyword evidence="4 7" id="KW-0472">Membrane</keyword>
<gene>
    <name evidence="9" type="ORF">sscle_08g062330</name>
</gene>
<keyword evidence="3 7" id="KW-1133">Transmembrane helix</keyword>